<sequence>MLTLKERQSFKGQLGEFVNNYYSRTIHIRFAKKPKKLQQVLFGVCHKPSRRHNIPVDGALVKWDQESDWGKLHPSKSCKVKTTADHKEDKGPSNNWGKKITSIIPEAFGKIFSGLTGQLRNLLEAGYQVYKLNEPFRKRTSAIGHGGGSIMVRGCFAPSGSRQLTT</sequence>
<keyword evidence="2" id="KW-1185">Reference proteome</keyword>
<name>A0ABU7CLB8_9TELE</name>
<organism evidence="1 2">
    <name type="scientific">Characodon lateralis</name>
    <dbReference type="NCBI Taxonomy" id="208331"/>
    <lineage>
        <taxon>Eukaryota</taxon>
        <taxon>Metazoa</taxon>
        <taxon>Chordata</taxon>
        <taxon>Craniata</taxon>
        <taxon>Vertebrata</taxon>
        <taxon>Euteleostomi</taxon>
        <taxon>Actinopterygii</taxon>
        <taxon>Neopterygii</taxon>
        <taxon>Teleostei</taxon>
        <taxon>Neoteleostei</taxon>
        <taxon>Acanthomorphata</taxon>
        <taxon>Ovalentaria</taxon>
        <taxon>Atherinomorphae</taxon>
        <taxon>Cyprinodontiformes</taxon>
        <taxon>Goodeidae</taxon>
        <taxon>Characodon</taxon>
    </lineage>
</organism>
<reference evidence="1 2" key="1">
    <citation type="submission" date="2021-06" db="EMBL/GenBank/DDBJ databases">
        <authorList>
            <person name="Palmer J.M."/>
        </authorList>
    </citation>
    <scope>NUCLEOTIDE SEQUENCE [LARGE SCALE GENOMIC DNA]</scope>
    <source>
        <strain evidence="1 2">CL_MEX2019</strain>
        <tissue evidence="1">Muscle</tissue>
    </source>
</reference>
<dbReference type="EMBL" id="JAHUTJ010000322">
    <property type="protein sequence ID" value="MED6263618.1"/>
    <property type="molecule type" value="Genomic_DNA"/>
</dbReference>
<evidence type="ECO:0008006" key="3">
    <source>
        <dbReference type="Google" id="ProtNLM"/>
    </source>
</evidence>
<evidence type="ECO:0000313" key="1">
    <source>
        <dbReference type="EMBL" id="MED6263618.1"/>
    </source>
</evidence>
<protein>
    <recommendedName>
        <fullName evidence="3">Transposase</fullName>
    </recommendedName>
</protein>
<gene>
    <name evidence="1" type="ORF">CHARACLAT_006315</name>
</gene>
<comment type="caution">
    <text evidence="1">The sequence shown here is derived from an EMBL/GenBank/DDBJ whole genome shotgun (WGS) entry which is preliminary data.</text>
</comment>
<accession>A0ABU7CLB8</accession>
<evidence type="ECO:0000313" key="2">
    <source>
        <dbReference type="Proteomes" id="UP001352852"/>
    </source>
</evidence>
<dbReference type="Proteomes" id="UP001352852">
    <property type="component" value="Unassembled WGS sequence"/>
</dbReference>
<proteinExistence type="predicted"/>